<dbReference type="Pfam" id="PF01733">
    <property type="entry name" value="Nucleoside_tran"/>
    <property type="match status" value="1"/>
</dbReference>
<evidence type="ECO:0000313" key="8">
    <source>
        <dbReference type="Ensembl" id="ENSMMOP00000024075.1"/>
    </source>
</evidence>
<keyword evidence="4 7" id="KW-0812">Transmembrane</keyword>
<evidence type="ECO:0000256" key="2">
    <source>
        <dbReference type="ARBA" id="ARBA00007965"/>
    </source>
</evidence>
<keyword evidence="9" id="KW-1185">Reference proteome</keyword>
<feature type="transmembrane region" description="Helical" evidence="7">
    <location>
        <begin position="130"/>
        <end position="150"/>
    </location>
</feature>
<feature type="transmembrane region" description="Helical" evidence="7">
    <location>
        <begin position="420"/>
        <end position="442"/>
    </location>
</feature>
<comment type="similarity">
    <text evidence="2">Belongs to the SLC29A/ENT transporter (TC 2.A.57) family.</text>
</comment>
<dbReference type="GO" id="GO:0015862">
    <property type="term" value="P:uridine transmembrane transport"/>
    <property type="evidence" value="ECO:0007669"/>
    <property type="project" value="TreeGrafter"/>
</dbReference>
<dbReference type="PANTHER" id="PTHR10332:SF9">
    <property type="entry name" value="EQUILIBRATIVE NUCLEOSIDE TRANSPORTER 1"/>
    <property type="match status" value="1"/>
</dbReference>
<dbReference type="GO" id="GO:0005337">
    <property type="term" value="F:nucleoside transmembrane transporter activity"/>
    <property type="evidence" value="ECO:0007669"/>
    <property type="project" value="InterPro"/>
</dbReference>
<comment type="subcellular location">
    <subcellularLocation>
        <location evidence="1">Membrane</location>
        <topology evidence="1">Multi-pass membrane protein</topology>
    </subcellularLocation>
</comment>
<sequence>MVPGQPALSPGAAAHPGHGNLKVWALVPVNRPQDFSYFGVWLIFFMLGLGTLLPWNFFMTATMYFTSRLKDSSLDDILINRTEPRGDHRTILEAKFNNVMTLCAMLPLLLCTCLNSFLHSRVSQDLRVMGSLLVIMLIFIITTIIVKVHLEPLPFFAVTMVKIIIINSFGAVLQGSLFGMAGLLPVSYTTPIMSGQGLAGSFAAFAMICAITSGSELHDAAFGYFITACVVIFLSILSYVLLPKLEFFQFYQETNRKQRSDEENAVNLMNRKVTFGLQIWLLAVSVCFTFTITIGMFPAITADVKSTLADGGSWEQYFIPVSCFLLFNLCDWGGRSLTVVCMWPKKDNMLLPVMIASRLVFIPLFMLCNVQPRLNLPVYFQHDGWFIFFMILFAVSNGYLASLCMCFGPKNVLPHEAETAGAIMAFFLSLGLALGAALSFVFRALV</sequence>
<proteinExistence type="inferred from homology"/>
<keyword evidence="5 7" id="KW-1133">Transmembrane helix</keyword>
<dbReference type="InterPro" id="IPR002259">
    <property type="entry name" value="Eqnu_transpt"/>
</dbReference>
<feature type="transmembrane region" description="Helical" evidence="7">
    <location>
        <begin position="349"/>
        <end position="366"/>
    </location>
</feature>
<evidence type="ECO:0000256" key="5">
    <source>
        <dbReference type="ARBA" id="ARBA00022989"/>
    </source>
</evidence>
<reference evidence="8" key="1">
    <citation type="submission" date="2025-08" db="UniProtKB">
        <authorList>
            <consortium name="Ensembl"/>
        </authorList>
    </citation>
    <scope>IDENTIFICATION</scope>
</reference>
<dbReference type="AlphaFoldDB" id="A0A3Q3X770"/>
<accession>A0A3Q3X770</accession>
<reference evidence="8" key="2">
    <citation type="submission" date="2025-09" db="UniProtKB">
        <authorList>
            <consortium name="Ensembl"/>
        </authorList>
    </citation>
    <scope>IDENTIFICATION</scope>
</reference>
<dbReference type="PRINTS" id="PR01130">
    <property type="entry name" value="DERENTRNSPRT"/>
</dbReference>
<dbReference type="PANTHER" id="PTHR10332">
    <property type="entry name" value="EQUILIBRATIVE NUCLEOSIDE TRANSPORTER"/>
    <property type="match status" value="1"/>
</dbReference>
<dbReference type="GO" id="GO:0005886">
    <property type="term" value="C:plasma membrane"/>
    <property type="evidence" value="ECO:0007669"/>
    <property type="project" value="TreeGrafter"/>
</dbReference>
<feature type="transmembrane region" description="Helical" evidence="7">
    <location>
        <begin position="317"/>
        <end position="337"/>
    </location>
</feature>
<feature type="transmembrane region" description="Helical" evidence="7">
    <location>
        <begin position="35"/>
        <end position="58"/>
    </location>
</feature>
<evidence type="ECO:0000313" key="9">
    <source>
        <dbReference type="Proteomes" id="UP000261620"/>
    </source>
</evidence>
<evidence type="ECO:0000256" key="1">
    <source>
        <dbReference type="ARBA" id="ARBA00004141"/>
    </source>
</evidence>
<keyword evidence="3" id="KW-0813">Transport</keyword>
<keyword evidence="6 7" id="KW-0472">Membrane</keyword>
<dbReference type="InterPro" id="IPR036259">
    <property type="entry name" value="MFS_trans_sf"/>
</dbReference>
<feature type="transmembrane region" description="Helical" evidence="7">
    <location>
        <begin position="386"/>
        <end position="408"/>
    </location>
</feature>
<dbReference type="Gene3D" id="1.20.1250.20">
    <property type="entry name" value="MFS general substrate transporter like domains"/>
    <property type="match status" value="1"/>
</dbReference>
<dbReference type="Proteomes" id="UP000261620">
    <property type="component" value="Unplaced"/>
</dbReference>
<dbReference type="PIRSF" id="PIRSF016379">
    <property type="entry name" value="ENT"/>
    <property type="match status" value="1"/>
</dbReference>
<evidence type="ECO:0000256" key="7">
    <source>
        <dbReference type="SAM" id="Phobius"/>
    </source>
</evidence>
<evidence type="ECO:0000256" key="4">
    <source>
        <dbReference type="ARBA" id="ARBA00022692"/>
    </source>
</evidence>
<organism evidence="8 9">
    <name type="scientific">Mola mola</name>
    <name type="common">Ocean sunfish</name>
    <name type="synonym">Tetraodon mola</name>
    <dbReference type="NCBI Taxonomy" id="94237"/>
    <lineage>
        <taxon>Eukaryota</taxon>
        <taxon>Metazoa</taxon>
        <taxon>Chordata</taxon>
        <taxon>Craniata</taxon>
        <taxon>Vertebrata</taxon>
        <taxon>Euteleostomi</taxon>
        <taxon>Actinopterygii</taxon>
        <taxon>Neopterygii</taxon>
        <taxon>Teleostei</taxon>
        <taxon>Neoteleostei</taxon>
        <taxon>Acanthomorphata</taxon>
        <taxon>Eupercaria</taxon>
        <taxon>Tetraodontiformes</taxon>
        <taxon>Molidae</taxon>
        <taxon>Mola</taxon>
    </lineage>
</organism>
<name>A0A3Q3X770_MOLML</name>
<evidence type="ECO:0000256" key="6">
    <source>
        <dbReference type="ARBA" id="ARBA00023136"/>
    </source>
</evidence>
<evidence type="ECO:0000256" key="3">
    <source>
        <dbReference type="ARBA" id="ARBA00022448"/>
    </source>
</evidence>
<feature type="transmembrane region" description="Helical" evidence="7">
    <location>
        <begin position="279"/>
        <end position="297"/>
    </location>
</feature>
<feature type="transmembrane region" description="Helical" evidence="7">
    <location>
        <begin position="221"/>
        <end position="242"/>
    </location>
</feature>
<protein>
    <submittedName>
        <fullName evidence="8">Uncharacterized protein</fullName>
    </submittedName>
</protein>
<feature type="transmembrane region" description="Helical" evidence="7">
    <location>
        <begin position="156"/>
        <end position="186"/>
    </location>
</feature>
<dbReference type="Ensembl" id="ENSMMOT00000024477.1">
    <property type="protein sequence ID" value="ENSMMOP00000024075.1"/>
    <property type="gene ID" value="ENSMMOG00000018322.1"/>
</dbReference>
<feature type="transmembrane region" description="Helical" evidence="7">
    <location>
        <begin position="99"/>
        <end position="118"/>
    </location>
</feature>